<reference evidence="1 2" key="1">
    <citation type="submission" date="2015-04" db="EMBL/GenBank/DDBJ databases">
        <title>Complete genome sequence of Schizopora paradoxa KUC8140, a cosmopolitan wood degrader in East Asia.</title>
        <authorList>
            <consortium name="DOE Joint Genome Institute"/>
            <person name="Min B."/>
            <person name="Park H."/>
            <person name="Jang Y."/>
            <person name="Kim J.-J."/>
            <person name="Kim K.H."/>
            <person name="Pangilinan J."/>
            <person name="Lipzen A."/>
            <person name="Riley R."/>
            <person name="Grigoriev I.V."/>
            <person name="Spatafora J.W."/>
            <person name="Choi I.-G."/>
        </authorList>
    </citation>
    <scope>NUCLEOTIDE SEQUENCE [LARGE SCALE GENOMIC DNA]</scope>
    <source>
        <strain evidence="1 2">KUC8140</strain>
    </source>
</reference>
<dbReference type="Proteomes" id="UP000053477">
    <property type="component" value="Unassembled WGS sequence"/>
</dbReference>
<dbReference type="AlphaFoldDB" id="A0A0H2R0A3"/>
<dbReference type="EMBL" id="KQ086345">
    <property type="protein sequence ID" value="KLO05210.1"/>
    <property type="molecule type" value="Genomic_DNA"/>
</dbReference>
<dbReference type="InParanoid" id="A0A0H2R0A3"/>
<accession>A0A0H2R0A3</accession>
<protein>
    <submittedName>
        <fullName evidence="1">Uncharacterized protein</fullName>
    </submittedName>
</protein>
<sequence length="54" mass="5998">MLQLNIGYSLSNGYTGSVHHVCRADIDRDGVDGVLVAWMGVDPYDWKRTGFVVL</sequence>
<name>A0A0H2R0A3_9AGAM</name>
<keyword evidence="2" id="KW-1185">Reference proteome</keyword>
<evidence type="ECO:0000313" key="2">
    <source>
        <dbReference type="Proteomes" id="UP000053477"/>
    </source>
</evidence>
<gene>
    <name evidence="1" type="ORF">SCHPADRAFT_911170</name>
</gene>
<organism evidence="1 2">
    <name type="scientific">Schizopora paradoxa</name>
    <dbReference type="NCBI Taxonomy" id="27342"/>
    <lineage>
        <taxon>Eukaryota</taxon>
        <taxon>Fungi</taxon>
        <taxon>Dikarya</taxon>
        <taxon>Basidiomycota</taxon>
        <taxon>Agaricomycotina</taxon>
        <taxon>Agaricomycetes</taxon>
        <taxon>Hymenochaetales</taxon>
        <taxon>Schizoporaceae</taxon>
        <taxon>Schizopora</taxon>
    </lineage>
</organism>
<evidence type="ECO:0000313" key="1">
    <source>
        <dbReference type="EMBL" id="KLO05210.1"/>
    </source>
</evidence>
<proteinExistence type="predicted"/>